<keyword evidence="3" id="KW-1185">Reference proteome</keyword>
<proteinExistence type="predicted"/>
<evidence type="ECO:0000313" key="2">
    <source>
        <dbReference type="EMBL" id="KAK0725667.1"/>
    </source>
</evidence>
<gene>
    <name evidence="2" type="ORF">B0H67DRAFT_551175</name>
</gene>
<feature type="compositionally biased region" description="Basic and acidic residues" evidence="1">
    <location>
        <begin position="52"/>
        <end position="63"/>
    </location>
</feature>
<feature type="compositionally biased region" description="Polar residues" evidence="1">
    <location>
        <begin position="223"/>
        <end position="236"/>
    </location>
</feature>
<dbReference type="AlphaFoldDB" id="A0AA40B0Y7"/>
<reference evidence="2" key="1">
    <citation type="submission" date="2023-06" db="EMBL/GenBank/DDBJ databases">
        <title>Genome-scale phylogeny and comparative genomics of the fungal order Sordariales.</title>
        <authorList>
            <consortium name="Lawrence Berkeley National Laboratory"/>
            <person name="Hensen N."/>
            <person name="Bonometti L."/>
            <person name="Westerberg I."/>
            <person name="Brannstrom I.O."/>
            <person name="Guillou S."/>
            <person name="Cros-Aarteil S."/>
            <person name="Calhoun S."/>
            <person name="Haridas S."/>
            <person name="Kuo A."/>
            <person name="Mondo S."/>
            <person name="Pangilinan J."/>
            <person name="Riley R."/>
            <person name="Labutti K."/>
            <person name="Andreopoulos B."/>
            <person name="Lipzen A."/>
            <person name="Chen C."/>
            <person name="Yanf M."/>
            <person name="Daum C."/>
            <person name="Ng V."/>
            <person name="Clum A."/>
            <person name="Steindorff A."/>
            <person name="Ohm R."/>
            <person name="Martin F."/>
            <person name="Silar P."/>
            <person name="Natvig D."/>
            <person name="Lalanne C."/>
            <person name="Gautier V."/>
            <person name="Ament-Velasquez S.L."/>
            <person name="Kruys A."/>
            <person name="Hutchinson M.I."/>
            <person name="Powell A.J."/>
            <person name="Barry K."/>
            <person name="Miller A.N."/>
            <person name="Grigoriev I.V."/>
            <person name="Debuchy R."/>
            <person name="Gladieux P."/>
            <person name="Thoren M.H."/>
            <person name="Johannesson H."/>
        </authorList>
    </citation>
    <scope>NUCLEOTIDE SEQUENCE</scope>
    <source>
        <strain evidence="2">SMH4607-1</strain>
    </source>
</reference>
<feature type="region of interest" description="Disordered" evidence="1">
    <location>
        <begin position="52"/>
        <end position="170"/>
    </location>
</feature>
<evidence type="ECO:0000256" key="1">
    <source>
        <dbReference type="SAM" id="MobiDB-lite"/>
    </source>
</evidence>
<organism evidence="2 3">
    <name type="scientific">Lasiosphaeris hirsuta</name>
    <dbReference type="NCBI Taxonomy" id="260670"/>
    <lineage>
        <taxon>Eukaryota</taxon>
        <taxon>Fungi</taxon>
        <taxon>Dikarya</taxon>
        <taxon>Ascomycota</taxon>
        <taxon>Pezizomycotina</taxon>
        <taxon>Sordariomycetes</taxon>
        <taxon>Sordariomycetidae</taxon>
        <taxon>Sordariales</taxon>
        <taxon>Lasiosphaeriaceae</taxon>
        <taxon>Lasiosphaeris</taxon>
    </lineage>
</organism>
<comment type="caution">
    <text evidence="2">The sequence shown here is derived from an EMBL/GenBank/DDBJ whole genome shotgun (WGS) entry which is preliminary data.</text>
</comment>
<feature type="region of interest" description="Disordered" evidence="1">
    <location>
        <begin position="200"/>
        <end position="287"/>
    </location>
</feature>
<name>A0AA40B0Y7_9PEZI</name>
<feature type="compositionally biased region" description="Polar residues" evidence="1">
    <location>
        <begin position="142"/>
        <end position="153"/>
    </location>
</feature>
<sequence length="287" mass="31354">MECRDVFGSKTGISDKAWNQISLDRQLHKWWSEGFLAFEPLCIDYGFTFKDETPPMPRRKDPGSEAPPLEISKKFQNREALSSMLGKTYGDLDPANPEATKKAPVEKTSPPSTAAEKEESAVVTSPSKVGRDPTIRDPPQSAPQNRQENSDPNDSGYGSGLSSTGAEPARSLPNIILQGCESSKPVQLFPPIIPTVLESSEKGHSGVSKTISPTKQEGPARQKPTTIETVPTSAQKVAQKELKHKWSWASKGKTMGKSTGRSIRDFFKDGSQKAKGSVEGEKVERRE</sequence>
<feature type="compositionally biased region" description="Basic and acidic residues" evidence="1">
    <location>
        <begin position="262"/>
        <end position="287"/>
    </location>
</feature>
<dbReference type="EMBL" id="JAUKUA010000002">
    <property type="protein sequence ID" value="KAK0725667.1"/>
    <property type="molecule type" value="Genomic_DNA"/>
</dbReference>
<protein>
    <submittedName>
        <fullName evidence="2">Uncharacterized protein</fullName>
    </submittedName>
</protein>
<dbReference type="Proteomes" id="UP001172102">
    <property type="component" value="Unassembled WGS sequence"/>
</dbReference>
<evidence type="ECO:0000313" key="3">
    <source>
        <dbReference type="Proteomes" id="UP001172102"/>
    </source>
</evidence>
<accession>A0AA40B0Y7</accession>